<dbReference type="Proteomes" id="UP001651050">
    <property type="component" value="Unassembled WGS sequence"/>
</dbReference>
<name>A0ABT0J019_9MICO</name>
<keyword evidence="3" id="KW-1185">Reference proteome</keyword>
<gene>
    <name evidence="2" type="ORF">M1843_03485</name>
</gene>
<organism evidence="2 3">
    <name type="scientific">Isoptericola peretonis</name>
    <dbReference type="NCBI Taxonomy" id="2918523"/>
    <lineage>
        <taxon>Bacteria</taxon>
        <taxon>Bacillati</taxon>
        <taxon>Actinomycetota</taxon>
        <taxon>Actinomycetes</taxon>
        <taxon>Micrococcales</taxon>
        <taxon>Promicromonosporaceae</taxon>
        <taxon>Isoptericola</taxon>
    </lineage>
</organism>
<protein>
    <submittedName>
        <fullName evidence="2">STAS domain-containing protein</fullName>
    </submittedName>
</protein>
<reference evidence="2 3" key="1">
    <citation type="submission" date="2022-02" db="EMBL/GenBank/DDBJ databases">
        <title>The car tank lid bacteriome: a reservoir of bacteria with potential in bioremediation of fuel.</title>
        <authorList>
            <person name="Vidal-Verdu A."/>
            <person name="Gomez-Martinez D."/>
            <person name="Latorre-Perez A."/>
            <person name="Pereto J."/>
            <person name="Porcar M."/>
        </authorList>
    </citation>
    <scope>NUCLEOTIDE SEQUENCE [LARGE SCALE GENOMIC DNA]</scope>
    <source>
        <strain evidence="2 3">4D.3</strain>
    </source>
</reference>
<dbReference type="EMBL" id="JALQCY010000001">
    <property type="protein sequence ID" value="MCK9792809.1"/>
    <property type="molecule type" value="Genomic_DNA"/>
</dbReference>
<dbReference type="SUPFAM" id="SSF52091">
    <property type="entry name" value="SpoIIaa-like"/>
    <property type="match status" value="1"/>
</dbReference>
<comment type="caution">
    <text evidence="2">The sequence shown here is derived from an EMBL/GenBank/DDBJ whole genome shotgun (WGS) entry which is preliminary data.</text>
</comment>
<dbReference type="InterPro" id="IPR058548">
    <property type="entry name" value="MlaB-like_STAS"/>
</dbReference>
<dbReference type="InterPro" id="IPR002645">
    <property type="entry name" value="STAS_dom"/>
</dbReference>
<proteinExistence type="predicted"/>
<feature type="domain" description="STAS" evidence="1">
    <location>
        <begin position="22"/>
        <end position="103"/>
    </location>
</feature>
<dbReference type="InterPro" id="IPR036513">
    <property type="entry name" value="STAS_dom_sf"/>
</dbReference>
<dbReference type="PROSITE" id="PS50801">
    <property type="entry name" value="STAS"/>
    <property type="match status" value="1"/>
</dbReference>
<sequence>MGRSSRSGGASVDASGRWVLWGEIDVTVAWEVHEILEETVDGTRKTLDLEQVTFIDSSGLRLILLACGGASRPRLLNVPPVVRDVLEMTSLDSFVDMVDEPSA</sequence>
<dbReference type="CDD" id="cd07043">
    <property type="entry name" value="STAS_anti-anti-sigma_factors"/>
    <property type="match status" value="1"/>
</dbReference>
<dbReference type="RefSeq" id="WP_416342660.1">
    <property type="nucleotide sequence ID" value="NZ_JALQCY010000001.1"/>
</dbReference>
<dbReference type="Gene3D" id="3.30.750.24">
    <property type="entry name" value="STAS domain"/>
    <property type="match status" value="1"/>
</dbReference>
<dbReference type="Pfam" id="PF13466">
    <property type="entry name" value="STAS_2"/>
    <property type="match status" value="1"/>
</dbReference>
<evidence type="ECO:0000259" key="1">
    <source>
        <dbReference type="PROSITE" id="PS50801"/>
    </source>
</evidence>
<accession>A0ABT0J019</accession>
<evidence type="ECO:0000313" key="2">
    <source>
        <dbReference type="EMBL" id="MCK9792809.1"/>
    </source>
</evidence>
<evidence type="ECO:0000313" key="3">
    <source>
        <dbReference type="Proteomes" id="UP001651050"/>
    </source>
</evidence>